<keyword evidence="6 10" id="KW-0630">Potassium</keyword>
<feature type="transmembrane region" description="Helical" evidence="10">
    <location>
        <begin position="779"/>
        <end position="804"/>
    </location>
</feature>
<sequence length="920" mass="104076">MVWLPSRVSFKKWSRVGHYIKVHLNFFRVHVLFFTFTPLIFSAILYASNGQHPLSYTDALFNSVSAITVCGLATVDLSGLTPWQQFLLFFQMSIGNPVRDERAPLSSESYHEELHFFKQKFTNIVQAELSRRAAEKLHAPVEVKVVPWWKRTLYLLIGRSPTRDSDHSERPGSATPPRVRPDMIRRMDDAPKLVNPSGWISEGARPNTSREPNPPPNVVVQHPDTPSESGESSHPQYFDRIPSISVSEETESAKDDELNGGKHRDSQESSSDSKITHRLSASSNGGSEPRVSPSTSDDSLAPQQARRGMINRTLTLPRTQTVEFAPTPRRRPISHERDRGDRLPSINDSHQIRSMERFPTLPDRRSMSRPTMSIPYTTASRAPTQARTKHRGFGGFPMPLEILSAIFHWLFPRLERQLTRTVTIPRTQTIASQAGPGAPPGARLVPYISFEAVVGRNSRFHQLTKEQLDELGGVEYRSLTALLWIVGAYHIALQLIAFTVIAPYMSMSRWQDAFRPPTLLRNLSPVWFSLFQVISSYTNTGMSLEDRSMLPFQRAYPMIIFMIILILAGNTAFPIFLRFTIWVLSKLVSKQSRLNETLQFLLDHPRRCFVYLFPSHQTWFLLTVLVVLNATDWFFFLVLDLGTQVIQAIPVGLRILLGLLQAAAVRAAGFASVPLAALAPGVKVLYVIMMYISVYPIAMSVRSTNVYEEKSLGVFDDESSLSEEGFNATGNRATVWSRYLTMHMRKQLSFDMWWLAVALFLVCIIERDGLDDEANNNWFTIFTILFELVSAYGTVGLSLGVPYANYSFSGALRPLSKLIICLVMLRGRHRGLPVAIDRAIMLPFEFQETADEPVLPDETEENGEPLQNGEAIPNGDMAREKSAPPDLPQRYPRHTWTLDTQEMRDMPLSRRTNTVTIEEP</sequence>
<comment type="subcellular location">
    <subcellularLocation>
        <location evidence="1">Membrane</location>
        <topology evidence="1">Multi-pass membrane protein</topology>
    </subcellularLocation>
</comment>
<feature type="region of interest" description="Disordered" evidence="11">
    <location>
        <begin position="160"/>
        <end position="346"/>
    </location>
</feature>
<dbReference type="Proteomes" id="UP001497453">
    <property type="component" value="Chromosome 6"/>
</dbReference>
<organism evidence="12 13">
    <name type="scientific">Somion occarium</name>
    <dbReference type="NCBI Taxonomy" id="3059160"/>
    <lineage>
        <taxon>Eukaryota</taxon>
        <taxon>Fungi</taxon>
        <taxon>Dikarya</taxon>
        <taxon>Basidiomycota</taxon>
        <taxon>Agaricomycotina</taxon>
        <taxon>Agaricomycetes</taxon>
        <taxon>Polyporales</taxon>
        <taxon>Cerrenaceae</taxon>
        <taxon>Somion</taxon>
    </lineage>
</organism>
<feature type="transmembrane region" description="Helical" evidence="10">
    <location>
        <begin position="556"/>
        <end position="577"/>
    </location>
</feature>
<evidence type="ECO:0000256" key="1">
    <source>
        <dbReference type="ARBA" id="ARBA00004141"/>
    </source>
</evidence>
<evidence type="ECO:0000256" key="5">
    <source>
        <dbReference type="ARBA" id="ARBA00022692"/>
    </source>
</evidence>
<evidence type="ECO:0000256" key="3">
    <source>
        <dbReference type="ARBA" id="ARBA00022448"/>
    </source>
</evidence>
<feature type="transmembrane region" description="Helical" evidence="10">
    <location>
        <begin position="619"/>
        <end position="639"/>
    </location>
</feature>
<dbReference type="PIRSF" id="PIRSF002450">
    <property type="entry name" value="K+_transpter_TRK"/>
    <property type="match status" value="1"/>
</dbReference>
<feature type="transmembrane region" description="Helical" evidence="10">
    <location>
        <begin position="25"/>
        <end position="47"/>
    </location>
</feature>
<keyword evidence="7 10" id="KW-1133">Transmembrane helix</keyword>
<feature type="transmembrane region" description="Helical" evidence="10">
    <location>
        <begin position="59"/>
        <end position="83"/>
    </location>
</feature>
<evidence type="ECO:0000256" key="11">
    <source>
        <dbReference type="SAM" id="MobiDB-lite"/>
    </source>
</evidence>
<feature type="compositionally biased region" description="Polar residues" evidence="11">
    <location>
        <begin position="224"/>
        <end position="235"/>
    </location>
</feature>
<feature type="compositionally biased region" description="Polar residues" evidence="11">
    <location>
        <begin position="312"/>
        <end position="322"/>
    </location>
</feature>
<dbReference type="Pfam" id="PF02386">
    <property type="entry name" value="TrkH"/>
    <property type="match status" value="1"/>
</dbReference>
<evidence type="ECO:0000256" key="10">
    <source>
        <dbReference type="PIRNR" id="PIRNR002450"/>
    </source>
</evidence>
<dbReference type="PANTHER" id="PTHR31064:SF30">
    <property type="entry name" value="HIGH-AFFINITY POTASSIUM TRANSPORT PROTEIN-RELATED"/>
    <property type="match status" value="1"/>
</dbReference>
<reference evidence="13" key="1">
    <citation type="submission" date="2024-04" db="EMBL/GenBank/DDBJ databases">
        <authorList>
            <person name="Shaw F."/>
            <person name="Minotto A."/>
        </authorList>
    </citation>
    <scope>NUCLEOTIDE SEQUENCE [LARGE SCALE GENOMIC DNA]</scope>
</reference>
<evidence type="ECO:0000256" key="9">
    <source>
        <dbReference type="ARBA" id="ARBA00023136"/>
    </source>
</evidence>
<keyword evidence="8 10" id="KW-0406">Ion transport</keyword>
<dbReference type="InterPro" id="IPR004773">
    <property type="entry name" value="K/Na_transp_Trk1/HKT1"/>
</dbReference>
<evidence type="ECO:0000313" key="13">
    <source>
        <dbReference type="Proteomes" id="UP001497453"/>
    </source>
</evidence>
<dbReference type="PANTHER" id="PTHR31064">
    <property type="entry name" value="POTASSIUM TRANSPORT PROTEIN DDB_G0292412-RELATED"/>
    <property type="match status" value="1"/>
</dbReference>
<feature type="region of interest" description="Disordered" evidence="11">
    <location>
        <begin position="855"/>
        <end position="920"/>
    </location>
</feature>
<feature type="transmembrane region" description="Helical" evidence="10">
    <location>
        <begin position="684"/>
        <end position="701"/>
    </location>
</feature>
<feature type="compositionally biased region" description="Polar residues" evidence="11">
    <location>
        <begin position="910"/>
        <end position="920"/>
    </location>
</feature>
<keyword evidence="3 10" id="KW-0813">Transport</keyword>
<dbReference type="InterPro" id="IPR003445">
    <property type="entry name" value="Cat_transpt"/>
</dbReference>
<feature type="compositionally biased region" description="Polar residues" evidence="11">
    <location>
        <begin position="268"/>
        <end position="302"/>
    </location>
</feature>
<name>A0ABP1DW23_9APHY</name>
<feature type="compositionally biased region" description="Basic and acidic residues" evidence="11">
    <location>
        <begin position="161"/>
        <end position="170"/>
    </location>
</feature>
<dbReference type="InterPro" id="IPR051143">
    <property type="entry name" value="TrkH_K-transport"/>
</dbReference>
<dbReference type="InterPro" id="IPR015958">
    <property type="entry name" value="Trk1_fungi"/>
</dbReference>
<evidence type="ECO:0000256" key="8">
    <source>
        <dbReference type="ARBA" id="ARBA00023065"/>
    </source>
</evidence>
<keyword evidence="5 10" id="KW-0812">Transmembrane</keyword>
<keyword evidence="13" id="KW-1185">Reference proteome</keyword>
<comment type="similarity">
    <text evidence="2 10">Belongs to the TrkH potassium transport family.</text>
</comment>
<feature type="transmembrane region" description="Helical" evidence="10">
    <location>
        <begin position="748"/>
        <end position="767"/>
    </location>
</feature>
<dbReference type="NCBIfam" id="TIGR00934">
    <property type="entry name" value="2a38euk"/>
    <property type="match status" value="1"/>
</dbReference>
<feature type="compositionally biased region" description="Basic and acidic residues" evidence="11">
    <location>
        <begin position="333"/>
        <end position="342"/>
    </location>
</feature>
<gene>
    <name evidence="12" type="ORF">GFSPODELE1_LOCUS8342</name>
</gene>
<dbReference type="EMBL" id="OZ037949">
    <property type="protein sequence ID" value="CAL1711439.1"/>
    <property type="molecule type" value="Genomic_DNA"/>
</dbReference>
<feature type="transmembrane region" description="Helical" evidence="10">
    <location>
        <begin position="481"/>
        <end position="505"/>
    </location>
</feature>
<evidence type="ECO:0000256" key="7">
    <source>
        <dbReference type="ARBA" id="ARBA00022989"/>
    </source>
</evidence>
<evidence type="ECO:0000256" key="6">
    <source>
        <dbReference type="ARBA" id="ARBA00022958"/>
    </source>
</evidence>
<evidence type="ECO:0000256" key="4">
    <source>
        <dbReference type="ARBA" id="ARBA00022538"/>
    </source>
</evidence>
<keyword evidence="9 10" id="KW-0472">Membrane</keyword>
<feature type="compositionally biased region" description="Basic and acidic residues" evidence="11">
    <location>
        <begin position="179"/>
        <end position="191"/>
    </location>
</feature>
<protein>
    <recommendedName>
        <fullName evidence="10">Potassium transport protein</fullName>
    </recommendedName>
</protein>
<feature type="transmembrane region" description="Helical" evidence="10">
    <location>
        <begin position="651"/>
        <end position="678"/>
    </location>
</feature>
<evidence type="ECO:0000313" key="12">
    <source>
        <dbReference type="EMBL" id="CAL1711439.1"/>
    </source>
</evidence>
<evidence type="ECO:0000256" key="2">
    <source>
        <dbReference type="ARBA" id="ARBA00009137"/>
    </source>
</evidence>
<proteinExistence type="inferred from homology"/>
<keyword evidence="4 10" id="KW-0633">Potassium transport</keyword>
<feature type="compositionally biased region" description="Basic and acidic residues" evidence="11">
    <location>
        <begin position="251"/>
        <end position="267"/>
    </location>
</feature>
<accession>A0ABP1DW23</accession>